<protein>
    <recommendedName>
        <fullName evidence="3">PPM-type phosphatase domain-containing protein</fullName>
    </recommendedName>
</protein>
<reference evidence="1" key="2">
    <citation type="submission" date="2013-10" db="EMBL/GenBank/DDBJ databases">
        <authorList>
            <person name="Aslett M."/>
        </authorList>
    </citation>
    <scope>NUCLEOTIDE SEQUENCE [LARGE SCALE GENOMIC DNA]</scope>
    <source>
        <strain evidence="1">Weybridge</strain>
    </source>
</reference>
<dbReference type="Proteomes" id="UP000030763">
    <property type="component" value="Unassembled WGS sequence"/>
</dbReference>
<feature type="non-terminal residue" evidence="1">
    <location>
        <position position="1"/>
    </location>
</feature>
<evidence type="ECO:0000313" key="2">
    <source>
        <dbReference type="Proteomes" id="UP000030763"/>
    </source>
</evidence>
<evidence type="ECO:0008006" key="3">
    <source>
        <dbReference type="Google" id="ProtNLM"/>
    </source>
</evidence>
<evidence type="ECO:0000313" key="1">
    <source>
        <dbReference type="EMBL" id="CDJ58448.1"/>
    </source>
</evidence>
<dbReference type="Gene3D" id="3.60.40.10">
    <property type="entry name" value="PPM-type phosphatase domain"/>
    <property type="match status" value="1"/>
</dbReference>
<dbReference type="VEuPathDB" id="ToxoDB:EMWEY_00050710"/>
<dbReference type="SUPFAM" id="SSF81606">
    <property type="entry name" value="PP2C-like"/>
    <property type="match status" value="1"/>
</dbReference>
<name>U6M5U5_EIMMA</name>
<dbReference type="EMBL" id="HG719654">
    <property type="protein sequence ID" value="CDJ58448.1"/>
    <property type="molecule type" value="Genomic_DNA"/>
</dbReference>
<keyword evidence="2" id="KW-1185">Reference proteome</keyword>
<dbReference type="RefSeq" id="XP_013335094.1">
    <property type="nucleotide sequence ID" value="XM_013479640.1"/>
</dbReference>
<proteinExistence type="predicted"/>
<gene>
    <name evidence="1" type="ORF">EMWEY_00050710</name>
</gene>
<accession>U6M5U5</accession>
<dbReference type="OrthoDB" id="347279at2759"/>
<sequence>RMKGNPSLPATEQKVIAIPDVRTFDAYEGDYIFMACDGMFEAPGMSWDYVANLLQRELQVYK</sequence>
<dbReference type="AlphaFoldDB" id="U6M5U5"/>
<organism evidence="1 2">
    <name type="scientific">Eimeria maxima</name>
    <name type="common">Coccidian parasite</name>
    <dbReference type="NCBI Taxonomy" id="5804"/>
    <lineage>
        <taxon>Eukaryota</taxon>
        <taxon>Sar</taxon>
        <taxon>Alveolata</taxon>
        <taxon>Apicomplexa</taxon>
        <taxon>Conoidasida</taxon>
        <taxon>Coccidia</taxon>
        <taxon>Eucoccidiorida</taxon>
        <taxon>Eimeriorina</taxon>
        <taxon>Eimeriidae</taxon>
        <taxon>Eimeria</taxon>
    </lineage>
</organism>
<dbReference type="GeneID" id="25339057"/>
<dbReference type="InterPro" id="IPR036457">
    <property type="entry name" value="PPM-type-like_dom_sf"/>
</dbReference>
<reference evidence="1" key="1">
    <citation type="submission" date="2013-10" db="EMBL/GenBank/DDBJ databases">
        <title>Genomic analysis of the causative agents of coccidiosis in chickens.</title>
        <authorList>
            <person name="Reid A.J."/>
            <person name="Blake D."/>
            <person name="Billington K."/>
            <person name="Browne H."/>
            <person name="Dunn M."/>
            <person name="Hung S."/>
            <person name="Kawahara F."/>
            <person name="Miranda-Saavedra D."/>
            <person name="Mourier T."/>
            <person name="Nagra H."/>
            <person name="Otto T.D."/>
            <person name="Rawlings N."/>
            <person name="Sanchez A."/>
            <person name="Sanders M."/>
            <person name="Subramaniam C."/>
            <person name="Tay Y."/>
            <person name="Dear P."/>
            <person name="Doerig C."/>
            <person name="Gruber A."/>
            <person name="Parkinson J."/>
            <person name="Shirley M."/>
            <person name="Wan K.L."/>
            <person name="Berriman M."/>
            <person name="Tomley F."/>
            <person name="Pain A."/>
        </authorList>
    </citation>
    <scope>NUCLEOTIDE SEQUENCE [LARGE SCALE GENOMIC DNA]</scope>
    <source>
        <strain evidence="1">Weybridge</strain>
    </source>
</reference>